<evidence type="ECO:0000259" key="7">
    <source>
        <dbReference type="Pfam" id="PF10414"/>
    </source>
</evidence>
<feature type="domain" description="Siroheme synthase central" evidence="8">
    <location>
        <begin position="120"/>
        <end position="146"/>
    </location>
</feature>
<evidence type="ECO:0000256" key="4">
    <source>
        <dbReference type="ARBA" id="ARBA00023027"/>
    </source>
</evidence>
<dbReference type="EC" id="1.3.1.76" evidence="2"/>
<sequence length="215" mass="23949">MARCYPISLVLAGRPCLVVGGGRVAERKILSLLACEARVRVVSPILTRGLQAMAEKGQIEYRQGEYRPADLEGIFLVVAATNRDEVNHRVAREAMERNLLVNVVDDPPYGNFYVPAVVRRGALQIAISTDGKSPLLARRIKEELEKRYGPEYGLLADLLGEIRADLLEQTVDPVRRRNVLTALVDDQVLRLLAAGELEQAKERVINAYHRGRSEP</sequence>
<dbReference type="GO" id="GO:0019354">
    <property type="term" value="P:siroheme biosynthetic process"/>
    <property type="evidence" value="ECO:0007669"/>
    <property type="project" value="UniProtKB-UniPathway"/>
</dbReference>
<dbReference type="GO" id="GO:0043115">
    <property type="term" value="F:precorrin-2 dehydrogenase activity"/>
    <property type="evidence" value="ECO:0007669"/>
    <property type="project" value="UniProtKB-EC"/>
</dbReference>
<dbReference type="Pfam" id="PF14824">
    <property type="entry name" value="Sirohm_synth_M"/>
    <property type="match status" value="1"/>
</dbReference>
<comment type="pathway">
    <text evidence="1">Porphyrin-containing compound metabolism; siroheme biosynthesis; sirohydrochlorin from precorrin-2: step 1/1.</text>
</comment>
<evidence type="ECO:0000313" key="9">
    <source>
        <dbReference type="EMBL" id="MQL51019.1"/>
    </source>
</evidence>
<keyword evidence="10" id="KW-1185">Reference proteome</keyword>
<dbReference type="UniPathway" id="UPA00262">
    <property type="reaction ID" value="UER00222"/>
</dbReference>
<evidence type="ECO:0000256" key="2">
    <source>
        <dbReference type="ARBA" id="ARBA00012400"/>
    </source>
</evidence>
<name>A0A6N7IN40_9FIRM</name>
<feature type="domain" description="Sirohaem synthase dimerisation" evidence="7">
    <location>
        <begin position="152"/>
        <end position="203"/>
    </location>
</feature>
<evidence type="ECO:0000256" key="5">
    <source>
        <dbReference type="ARBA" id="ARBA00023244"/>
    </source>
</evidence>
<keyword evidence="5" id="KW-0627">Porphyrin biosynthesis</keyword>
<dbReference type="PANTHER" id="PTHR35330:SF1">
    <property type="entry name" value="SIROHEME BIOSYNTHESIS PROTEIN MET8"/>
    <property type="match status" value="1"/>
</dbReference>
<dbReference type="SUPFAM" id="SSF75615">
    <property type="entry name" value="Siroheme synthase middle domains-like"/>
    <property type="match status" value="1"/>
</dbReference>
<dbReference type="Pfam" id="PF13241">
    <property type="entry name" value="NAD_binding_7"/>
    <property type="match status" value="1"/>
</dbReference>
<comment type="caution">
    <text evidence="9">The sequence shown here is derived from an EMBL/GenBank/DDBJ whole genome shotgun (WGS) entry which is preliminary data.</text>
</comment>
<comment type="catalytic activity">
    <reaction evidence="6">
        <text>precorrin-2 + NAD(+) = sirohydrochlorin + NADH + 2 H(+)</text>
        <dbReference type="Rhea" id="RHEA:15613"/>
        <dbReference type="ChEBI" id="CHEBI:15378"/>
        <dbReference type="ChEBI" id="CHEBI:57540"/>
        <dbReference type="ChEBI" id="CHEBI:57945"/>
        <dbReference type="ChEBI" id="CHEBI:58351"/>
        <dbReference type="ChEBI" id="CHEBI:58827"/>
        <dbReference type="EC" id="1.3.1.76"/>
    </reaction>
</comment>
<evidence type="ECO:0000313" key="10">
    <source>
        <dbReference type="Proteomes" id="UP000441717"/>
    </source>
</evidence>
<accession>A0A6N7IN40</accession>
<dbReference type="InterPro" id="IPR019478">
    <property type="entry name" value="Sirohaem_synthase_dimer_dom"/>
</dbReference>
<organism evidence="9 10">
    <name type="scientific">Desulfofundulus thermobenzoicus</name>
    <dbReference type="NCBI Taxonomy" id="29376"/>
    <lineage>
        <taxon>Bacteria</taxon>
        <taxon>Bacillati</taxon>
        <taxon>Bacillota</taxon>
        <taxon>Clostridia</taxon>
        <taxon>Eubacteriales</taxon>
        <taxon>Peptococcaceae</taxon>
        <taxon>Desulfofundulus</taxon>
    </lineage>
</organism>
<evidence type="ECO:0000256" key="1">
    <source>
        <dbReference type="ARBA" id="ARBA00005010"/>
    </source>
</evidence>
<reference evidence="9 10" key="1">
    <citation type="submission" date="2019-10" db="EMBL/GenBank/DDBJ databases">
        <title>Comparative genomics of sulfur disproportionating microorganisms.</title>
        <authorList>
            <person name="Ward L.M."/>
            <person name="Bertran E."/>
            <person name="Johnston D."/>
        </authorList>
    </citation>
    <scope>NUCLEOTIDE SEQUENCE [LARGE SCALE GENOMIC DNA]</scope>
    <source>
        <strain evidence="9 10">DSM 14055</strain>
    </source>
</reference>
<dbReference type="InterPro" id="IPR028161">
    <property type="entry name" value="Met8-like"/>
</dbReference>
<dbReference type="Gene3D" id="1.10.8.610">
    <property type="entry name" value="SirC, precorrin-2 dehydrogenase, C-terminal helical domain-like"/>
    <property type="match status" value="1"/>
</dbReference>
<evidence type="ECO:0000259" key="8">
    <source>
        <dbReference type="Pfam" id="PF14824"/>
    </source>
</evidence>
<proteinExistence type="predicted"/>
<protein>
    <recommendedName>
        <fullName evidence="2">precorrin-2 dehydrogenase</fullName>
        <ecNumber evidence="2">1.3.1.76</ecNumber>
    </recommendedName>
</protein>
<dbReference type="InterPro" id="IPR006367">
    <property type="entry name" value="Sirohaem_synthase_N"/>
</dbReference>
<dbReference type="Gene3D" id="3.40.50.720">
    <property type="entry name" value="NAD(P)-binding Rossmann-like Domain"/>
    <property type="match status" value="1"/>
</dbReference>
<dbReference type="InterPro" id="IPR042518">
    <property type="entry name" value="SirC_C"/>
</dbReference>
<gene>
    <name evidence="9" type="ORF">GFC01_01785</name>
</gene>
<keyword evidence="3" id="KW-0560">Oxidoreductase</keyword>
<dbReference type="OrthoDB" id="9773765at2"/>
<dbReference type="AlphaFoldDB" id="A0A6N7IN40"/>
<dbReference type="Proteomes" id="UP000441717">
    <property type="component" value="Unassembled WGS sequence"/>
</dbReference>
<keyword evidence="4" id="KW-0520">NAD</keyword>
<evidence type="ECO:0000256" key="3">
    <source>
        <dbReference type="ARBA" id="ARBA00023002"/>
    </source>
</evidence>
<dbReference type="InterPro" id="IPR028281">
    <property type="entry name" value="Sirohaem_synthase_central"/>
</dbReference>
<dbReference type="EMBL" id="WHYR01000003">
    <property type="protein sequence ID" value="MQL51019.1"/>
    <property type="molecule type" value="Genomic_DNA"/>
</dbReference>
<evidence type="ECO:0000256" key="6">
    <source>
        <dbReference type="ARBA" id="ARBA00047561"/>
    </source>
</evidence>
<dbReference type="PANTHER" id="PTHR35330">
    <property type="entry name" value="SIROHEME BIOSYNTHESIS PROTEIN MET8"/>
    <property type="match status" value="1"/>
</dbReference>
<dbReference type="RefSeq" id="WP_152944934.1">
    <property type="nucleotide sequence ID" value="NZ_WHYR01000003.1"/>
</dbReference>
<dbReference type="NCBIfam" id="TIGR01470">
    <property type="entry name" value="cysG_Nterm"/>
    <property type="match status" value="1"/>
</dbReference>
<dbReference type="InterPro" id="IPR036291">
    <property type="entry name" value="NAD(P)-bd_dom_sf"/>
</dbReference>
<dbReference type="SUPFAM" id="SSF51735">
    <property type="entry name" value="NAD(P)-binding Rossmann-fold domains"/>
    <property type="match status" value="1"/>
</dbReference>
<dbReference type="GO" id="GO:0004325">
    <property type="term" value="F:ferrochelatase activity"/>
    <property type="evidence" value="ECO:0007669"/>
    <property type="project" value="InterPro"/>
</dbReference>
<dbReference type="Pfam" id="PF10414">
    <property type="entry name" value="CysG_dimeriser"/>
    <property type="match status" value="1"/>
</dbReference>